<sequence>MLRLRHLILPLYTRLPDGIGRMKSLCTLEGFDISDFRNVNDLGVLTNLRDLKLDNRQVPTETQIDALVTSLGKLCNLRSLCICSIGQWAHDVNDRLGSLSHPPFHRIGKLELIRWLLPRAPRWINGDLQSLIHLNLSVKETSTAEVSILGELPSLNDLNLWVQSCPQDGASIAFGPGGFPALEHLKIYCGGDFFSRLRFEPGVMPSLQKLTLSYLDSE</sequence>
<accession>A0A8T0RBX1</accession>
<protein>
    <recommendedName>
        <fullName evidence="2">Disease resistance R13L4/SHOC-2-like LRR domain-containing protein</fullName>
    </recommendedName>
</protein>
<dbReference type="SUPFAM" id="SSF52047">
    <property type="entry name" value="RNI-like"/>
    <property type="match status" value="1"/>
</dbReference>
<dbReference type="PANTHER" id="PTHR47186">
    <property type="entry name" value="LEUCINE-RICH REPEAT-CONTAINING PROTEIN 57"/>
    <property type="match status" value="1"/>
</dbReference>
<evidence type="ECO:0000259" key="2">
    <source>
        <dbReference type="Pfam" id="PF23598"/>
    </source>
</evidence>
<organism evidence="3 4">
    <name type="scientific">Panicum virgatum</name>
    <name type="common">Blackwell switchgrass</name>
    <dbReference type="NCBI Taxonomy" id="38727"/>
    <lineage>
        <taxon>Eukaryota</taxon>
        <taxon>Viridiplantae</taxon>
        <taxon>Streptophyta</taxon>
        <taxon>Embryophyta</taxon>
        <taxon>Tracheophyta</taxon>
        <taxon>Spermatophyta</taxon>
        <taxon>Magnoliopsida</taxon>
        <taxon>Liliopsida</taxon>
        <taxon>Poales</taxon>
        <taxon>Poaceae</taxon>
        <taxon>PACMAD clade</taxon>
        <taxon>Panicoideae</taxon>
        <taxon>Panicodae</taxon>
        <taxon>Paniceae</taxon>
        <taxon>Panicinae</taxon>
        <taxon>Panicum</taxon>
        <taxon>Panicum sect. Hiantes</taxon>
    </lineage>
</organism>
<dbReference type="InterPro" id="IPR055414">
    <property type="entry name" value="LRR_R13L4/SHOC2-like"/>
</dbReference>
<proteinExistence type="predicted"/>
<evidence type="ECO:0000313" key="4">
    <source>
        <dbReference type="Proteomes" id="UP000823388"/>
    </source>
</evidence>
<reference evidence="3" key="1">
    <citation type="submission" date="2020-05" db="EMBL/GenBank/DDBJ databases">
        <title>WGS assembly of Panicum virgatum.</title>
        <authorList>
            <person name="Lovell J.T."/>
            <person name="Jenkins J."/>
            <person name="Shu S."/>
            <person name="Juenger T.E."/>
            <person name="Schmutz J."/>
        </authorList>
    </citation>
    <scope>NUCLEOTIDE SEQUENCE</scope>
    <source>
        <strain evidence="3">AP13</strain>
    </source>
</reference>
<evidence type="ECO:0000256" key="1">
    <source>
        <dbReference type="ARBA" id="ARBA00022737"/>
    </source>
</evidence>
<keyword evidence="1" id="KW-0677">Repeat</keyword>
<dbReference type="EMBL" id="CM029047">
    <property type="protein sequence ID" value="KAG2582393.1"/>
    <property type="molecule type" value="Genomic_DNA"/>
</dbReference>
<name>A0A8T0RBX1_PANVG</name>
<feature type="domain" description="Disease resistance R13L4/SHOC-2-like LRR" evidence="2">
    <location>
        <begin position="3"/>
        <end position="213"/>
    </location>
</feature>
<gene>
    <name evidence="3" type="ORF">PVAP13_6KG107635</name>
</gene>
<evidence type="ECO:0000313" key="3">
    <source>
        <dbReference type="EMBL" id="KAG2582393.1"/>
    </source>
</evidence>
<dbReference type="PANTHER" id="PTHR47186:SF3">
    <property type="entry name" value="OS09G0267800 PROTEIN"/>
    <property type="match status" value="1"/>
</dbReference>
<dbReference type="InterPro" id="IPR032675">
    <property type="entry name" value="LRR_dom_sf"/>
</dbReference>
<dbReference type="Proteomes" id="UP000823388">
    <property type="component" value="Chromosome 6K"/>
</dbReference>
<dbReference type="Pfam" id="PF23598">
    <property type="entry name" value="LRR_14"/>
    <property type="match status" value="1"/>
</dbReference>
<dbReference type="Gene3D" id="3.80.10.10">
    <property type="entry name" value="Ribonuclease Inhibitor"/>
    <property type="match status" value="1"/>
</dbReference>
<dbReference type="AlphaFoldDB" id="A0A8T0RBX1"/>
<comment type="caution">
    <text evidence="3">The sequence shown here is derived from an EMBL/GenBank/DDBJ whole genome shotgun (WGS) entry which is preliminary data.</text>
</comment>
<keyword evidence="4" id="KW-1185">Reference proteome</keyword>